<organism evidence="1 2">
    <name type="scientific">Coemansia nantahalensis</name>
    <dbReference type="NCBI Taxonomy" id="2789366"/>
    <lineage>
        <taxon>Eukaryota</taxon>
        <taxon>Fungi</taxon>
        <taxon>Fungi incertae sedis</taxon>
        <taxon>Zoopagomycota</taxon>
        <taxon>Kickxellomycotina</taxon>
        <taxon>Kickxellomycetes</taxon>
        <taxon>Kickxellales</taxon>
        <taxon>Kickxellaceae</taxon>
        <taxon>Coemansia</taxon>
    </lineage>
</organism>
<reference evidence="1" key="1">
    <citation type="submission" date="2022-07" db="EMBL/GenBank/DDBJ databases">
        <title>Phylogenomic reconstructions and comparative analyses of Kickxellomycotina fungi.</title>
        <authorList>
            <person name="Reynolds N.K."/>
            <person name="Stajich J.E."/>
            <person name="Barry K."/>
            <person name="Grigoriev I.V."/>
            <person name="Crous P."/>
            <person name="Smith M.E."/>
        </authorList>
    </citation>
    <scope>NUCLEOTIDE SEQUENCE</scope>
    <source>
        <strain evidence="1">CBS 109366</strain>
    </source>
</reference>
<dbReference type="EMBL" id="JANBUJ010000006">
    <property type="protein sequence ID" value="KAJ2775625.1"/>
    <property type="molecule type" value="Genomic_DNA"/>
</dbReference>
<accession>A0ACC1K8Y5</accession>
<protein>
    <submittedName>
        <fullName evidence="1">Potassium channel</fullName>
    </submittedName>
</protein>
<keyword evidence="1" id="KW-0813">Transport</keyword>
<keyword evidence="1" id="KW-0406">Ion transport</keyword>
<keyword evidence="1" id="KW-0407">Ion channel</keyword>
<evidence type="ECO:0000313" key="1">
    <source>
        <dbReference type="EMBL" id="KAJ2775625.1"/>
    </source>
</evidence>
<sequence>MSFQSHPRAGRMESSDDPPLGGTRGHARSSNHSHSGSDSDNGRAPIVTFADPSAAYLHGHGEPIAPALGGGPRGSAPTAAEPSRQRRRRWLGERVLSDRLGASVPTPLEPSASAPVHSAARGSMWARSIPTLPLPDAAQGESPARPASIGGPRAQASSDESSDDESRASPELEDQWLRRARTFSVSEALGQAGSQASLRQMHGSTHTFPRVATVGSALAKEYGDQPPIRLGYGTADDLGDIRHTSDERSDSNQPENDLLKHLVQSKYNYRALVTYAGYLLPINILLNVMLLGRGWLQLATADPDGTHRRVNNPAGYLVTSIVSLILIVASGLCFILRCLEFDVLTTTAITVSANFVNAALILVSAVVYVKSERPKHPDARLTGEYYCSYAGAAVALLNAVLLLADIVVTPGFRYRGSGMSRPQRMLQFNLIVVVVWIGIGGFVWSKIESWDIITSVMFCMITVTTIGYGNISPTKTYSRILQLIYGPLGILMFGMMLLNTRNVILQITRDTFRVARRDFEARRVKIRQDLAAAHVRRRLAVRPERRGLHGMLTDMMGHIFLSRSERTHVGIPRWLRRSIDADDDGNDAGGASPTDLEASMPVASEGGNITFAEPGAREPSVRGQSDVASPDDAPLPMDRTYTTASRLSQVREVLTRVSKQQGVRQRLGLKQRRKSAASDADGATDDEDSGLRDAAGVDEERIFHSGDGSDEDRAAPAYAPGGRARSRAKGSERTPRKTRERRDLGKQLWAALALNIAFWLASAGVFYVLERPRWSYFDAMWYCYVTFTTIGYGDLVPKSTEGMVVFICLCFVAVGLETFLVVSGVSLCTEKLSQLMKRTRVQKRIARHKTGLAAYEIRRHIKHPDYNPFGRGDDEGVLATARGRLRRVLRHLGEVLRGKRPVGDALTRHLTRDQRERDELITAGFIRHTTGMGGFADAAWQPPSPPA</sequence>
<name>A0ACC1K8Y5_9FUNG</name>
<comment type="caution">
    <text evidence="1">The sequence shown here is derived from an EMBL/GenBank/DDBJ whole genome shotgun (WGS) entry which is preliminary data.</text>
</comment>
<evidence type="ECO:0000313" key="2">
    <source>
        <dbReference type="Proteomes" id="UP001140234"/>
    </source>
</evidence>
<keyword evidence="2" id="KW-1185">Reference proteome</keyword>
<proteinExistence type="predicted"/>
<dbReference type="Proteomes" id="UP001140234">
    <property type="component" value="Unassembled WGS sequence"/>
</dbReference>
<gene>
    <name evidence="1" type="primary">TOK1</name>
    <name evidence="1" type="ORF">IWQ57_000307</name>
</gene>